<accession>D9SJL6</accession>
<proteinExistence type="predicted"/>
<dbReference type="GO" id="GO:0005506">
    <property type="term" value="F:iron ion binding"/>
    <property type="evidence" value="ECO:0007669"/>
    <property type="project" value="InterPro"/>
</dbReference>
<keyword evidence="2" id="KW-1185">Reference proteome</keyword>
<dbReference type="STRING" id="395494.Galf_0320"/>
<name>D9SJL6_GALCS</name>
<organism evidence="1 2">
    <name type="scientific">Gallionella capsiferriformans (strain ES-2)</name>
    <name type="common">Gallionella ferruginea capsiferriformans (strain ES-2)</name>
    <dbReference type="NCBI Taxonomy" id="395494"/>
    <lineage>
        <taxon>Bacteria</taxon>
        <taxon>Pseudomonadati</taxon>
        <taxon>Pseudomonadota</taxon>
        <taxon>Betaproteobacteria</taxon>
        <taxon>Nitrosomonadales</taxon>
        <taxon>Gallionellaceae</taxon>
        <taxon>Gallionella</taxon>
    </lineage>
</organism>
<dbReference type="HOGENOM" id="CLU_115809_1_0_4"/>
<evidence type="ECO:0008006" key="3">
    <source>
        <dbReference type="Google" id="ProtNLM"/>
    </source>
</evidence>
<evidence type="ECO:0000313" key="1">
    <source>
        <dbReference type="EMBL" id="ADL54365.1"/>
    </source>
</evidence>
<dbReference type="SUPFAM" id="SSF47175">
    <property type="entry name" value="Cytochromes"/>
    <property type="match status" value="1"/>
</dbReference>
<evidence type="ECO:0000313" key="2">
    <source>
        <dbReference type="Proteomes" id="UP000001235"/>
    </source>
</evidence>
<dbReference type="GO" id="GO:0022900">
    <property type="term" value="P:electron transport chain"/>
    <property type="evidence" value="ECO:0007669"/>
    <property type="project" value="InterPro"/>
</dbReference>
<dbReference type="RefSeq" id="WP_013292308.1">
    <property type="nucleotide sequence ID" value="NC_014394.1"/>
</dbReference>
<dbReference type="EMBL" id="CP002159">
    <property type="protein sequence ID" value="ADL54365.1"/>
    <property type="molecule type" value="Genomic_DNA"/>
</dbReference>
<dbReference type="InterPro" id="IPR010980">
    <property type="entry name" value="Cyt_c/b562"/>
</dbReference>
<dbReference type="KEGG" id="gca:Galf_0320"/>
<dbReference type="AlphaFoldDB" id="D9SJL6"/>
<sequence>MKNCKLSWSLVVVLSIIVTLLGYKFTVGEVQPSDDGRQAVILTKDERNALLLEMRNWLQNSQAILAAASEKDFDTVIKSARASGMAAEADTPGSLFRKIPVEMKALGFGTRKKFDEIAADAEQFKESNRTVAKLSDAMNNCIACHATYRFVETTQ</sequence>
<gene>
    <name evidence="1" type="ordered locus">Galf_0320</name>
</gene>
<protein>
    <recommendedName>
        <fullName evidence="3">Cytochrome C</fullName>
    </recommendedName>
</protein>
<dbReference type="eggNOG" id="ENOG503370H">
    <property type="taxonomic scope" value="Bacteria"/>
</dbReference>
<dbReference type="OrthoDB" id="1150802at2"/>
<dbReference type="GO" id="GO:0009055">
    <property type="term" value="F:electron transfer activity"/>
    <property type="evidence" value="ECO:0007669"/>
    <property type="project" value="InterPro"/>
</dbReference>
<reference evidence="1 2" key="1">
    <citation type="submission" date="2010-08" db="EMBL/GenBank/DDBJ databases">
        <title>Complete sequence of Gallionella capsiferriformans ES-2.</title>
        <authorList>
            <consortium name="US DOE Joint Genome Institute"/>
            <person name="Lucas S."/>
            <person name="Copeland A."/>
            <person name="Lapidus A."/>
            <person name="Cheng J.-F."/>
            <person name="Bruce D."/>
            <person name="Goodwin L."/>
            <person name="Pitluck S."/>
            <person name="Chertkov O."/>
            <person name="Davenport K.W."/>
            <person name="Detter J.C."/>
            <person name="Han C."/>
            <person name="Tapia R."/>
            <person name="Land M."/>
            <person name="Hauser L."/>
            <person name="Chang Y.-J."/>
            <person name="Jeffries C."/>
            <person name="Kyrpides N."/>
            <person name="Ivanova N."/>
            <person name="Mikhailova N."/>
            <person name="Shelobolina E.S."/>
            <person name="Picardal F."/>
            <person name="Roden E."/>
            <person name="Emerson D."/>
            <person name="Woyke T."/>
        </authorList>
    </citation>
    <scope>NUCLEOTIDE SEQUENCE [LARGE SCALE GENOMIC DNA]</scope>
    <source>
        <strain evidence="1 2">ES-2</strain>
    </source>
</reference>
<dbReference type="Proteomes" id="UP000001235">
    <property type="component" value="Chromosome"/>
</dbReference>
<dbReference type="GO" id="GO:0020037">
    <property type="term" value="F:heme binding"/>
    <property type="evidence" value="ECO:0007669"/>
    <property type="project" value="InterPro"/>
</dbReference>